<protein>
    <recommendedName>
        <fullName evidence="3">RabBD domain-containing protein</fullName>
    </recommendedName>
</protein>
<dbReference type="PANTHER" id="PTHR14555">
    <property type="entry name" value="MYELIN-ASSOCIATED OLIGODENDROCYTIC BASIC PROTEIN MOBP -RELATED"/>
    <property type="match status" value="1"/>
</dbReference>
<dbReference type="InterPro" id="IPR013083">
    <property type="entry name" value="Znf_RING/FYVE/PHD"/>
</dbReference>
<dbReference type="InterPro" id="IPR010911">
    <property type="entry name" value="Rab_BD"/>
</dbReference>
<dbReference type="Pfam" id="PF02318">
    <property type="entry name" value="FYVE_2"/>
    <property type="match status" value="1"/>
</dbReference>
<keyword evidence="5" id="KW-1185">Reference proteome</keyword>
<organism evidence="4 5">
    <name type="scientific">Sinocyclocheilus rhinocerous</name>
    <dbReference type="NCBI Taxonomy" id="307959"/>
    <lineage>
        <taxon>Eukaryota</taxon>
        <taxon>Metazoa</taxon>
        <taxon>Chordata</taxon>
        <taxon>Craniata</taxon>
        <taxon>Vertebrata</taxon>
        <taxon>Euteleostomi</taxon>
        <taxon>Actinopterygii</taxon>
        <taxon>Neopterygii</taxon>
        <taxon>Teleostei</taxon>
        <taxon>Ostariophysi</taxon>
        <taxon>Cypriniformes</taxon>
        <taxon>Cyprinidae</taxon>
        <taxon>Cyprininae</taxon>
        <taxon>Sinocyclocheilus</taxon>
    </lineage>
</organism>
<dbReference type="CDD" id="cd15753">
    <property type="entry name" value="FYVE_SlaC2-c"/>
    <property type="match status" value="1"/>
</dbReference>
<evidence type="ECO:0000259" key="3">
    <source>
        <dbReference type="PROSITE" id="PS50916"/>
    </source>
</evidence>
<name>A0A673KYE3_9TELE</name>
<dbReference type="GO" id="GO:0006886">
    <property type="term" value="P:intracellular protein transport"/>
    <property type="evidence" value="ECO:0007669"/>
    <property type="project" value="InterPro"/>
</dbReference>
<feature type="domain" description="RabBD" evidence="3">
    <location>
        <begin position="4"/>
        <end position="62"/>
    </location>
</feature>
<dbReference type="Proteomes" id="UP000472270">
    <property type="component" value="Unassembled WGS sequence"/>
</dbReference>
<dbReference type="GO" id="GO:0031267">
    <property type="term" value="F:small GTPase binding"/>
    <property type="evidence" value="ECO:0007669"/>
    <property type="project" value="InterPro"/>
</dbReference>
<dbReference type="GO" id="GO:0048471">
    <property type="term" value="C:perinuclear region of cytoplasm"/>
    <property type="evidence" value="ECO:0007669"/>
    <property type="project" value="UniProtKB-SubCell"/>
</dbReference>
<reference evidence="4" key="2">
    <citation type="submission" date="2025-09" db="UniProtKB">
        <authorList>
            <consortium name="Ensembl"/>
        </authorList>
    </citation>
    <scope>IDENTIFICATION</scope>
</reference>
<dbReference type="GO" id="GO:0030864">
    <property type="term" value="C:cortical actin cytoskeleton"/>
    <property type="evidence" value="ECO:0007669"/>
    <property type="project" value="TreeGrafter"/>
</dbReference>
<dbReference type="InterPro" id="IPR011011">
    <property type="entry name" value="Znf_FYVE_PHD"/>
</dbReference>
<dbReference type="InterPro" id="IPR051745">
    <property type="entry name" value="Intracell_Transport_Effector"/>
</dbReference>
<evidence type="ECO:0000256" key="2">
    <source>
        <dbReference type="ARBA" id="ARBA00022490"/>
    </source>
</evidence>
<dbReference type="PANTHER" id="PTHR14555:SF6">
    <property type="entry name" value="RAB EFFECTOR MYRIP"/>
    <property type="match status" value="1"/>
</dbReference>
<dbReference type="FunFam" id="3.30.40.10:FF:000018">
    <property type="entry name" value="Synaptotagmin-like 5, isoform CRA_a"/>
    <property type="match status" value="1"/>
</dbReference>
<reference evidence="4" key="1">
    <citation type="submission" date="2025-08" db="UniProtKB">
        <authorList>
            <consortium name="Ensembl"/>
        </authorList>
    </citation>
    <scope>IDENTIFICATION</scope>
</reference>
<evidence type="ECO:0000313" key="5">
    <source>
        <dbReference type="Proteomes" id="UP000472270"/>
    </source>
</evidence>
<dbReference type="GO" id="GO:0003779">
    <property type="term" value="F:actin binding"/>
    <property type="evidence" value="ECO:0007669"/>
    <property type="project" value="TreeGrafter"/>
</dbReference>
<dbReference type="GO" id="GO:0017022">
    <property type="term" value="F:myosin binding"/>
    <property type="evidence" value="ECO:0007669"/>
    <property type="project" value="TreeGrafter"/>
</dbReference>
<accession>A0A673KYE3</accession>
<dbReference type="Ensembl" id="ENSSRHT00000073632.1">
    <property type="protein sequence ID" value="ENSSRHP00000071674.1"/>
    <property type="gene ID" value="ENSSRHG00000035657.1"/>
</dbReference>
<evidence type="ECO:0000256" key="1">
    <source>
        <dbReference type="ARBA" id="ARBA00004556"/>
    </source>
</evidence>
<evidence type="ECO:0000313" key="4">
    <source>
        <dbReference type="Ensembl" id="ENSSRHP00000071674.1"/>
    </source>
</evidence>
<proteinExistence type="predicted"/>
<dbReference type="AlphaFoldDB" id="A0A673KYE3"/>
<keyword evidence="2" id="KW-0963">Cytoplasm</keyword>
<dbReference type="InterPro" id="IPR041282">
    <property type="entry name" value="FYVE_2"/>
</dbReference>
<dbReference type="Gene3D" id="3.30.40.10">
    <property type="entry name" value="Zinc/RING finger domain, C3HC4 (zinc finger)"/>
    <property type="match status" value="1"/>
</dbReference>
<dbReference type="SUPFAM" id="SSF57903">
    <property type="entry name" value="FYVE/PHD zinc finger"/>
    <property type="match status" value="1"/>
</dbReference>
<comment type="subcellular location">
    <subcellularLocation>
        <location evidence="1">Cytoplasm</location>
        <location evidence="1">Perinuclear region</location>
    </subcellularLocation>
</comment>
<sequence length="121" mass="14058">MGRKLDLTGLTDVEAEHVMQVVQRDMELRKTEETRLNEMKKALVEEGSRSVLLSRQHRFNERCCIRCCSPFTFLLNPKRSCLDCCYNVCKGCCTYSKKDKGWLCSACQKTRSVLPRYPELL</sequence>
<dbReference type="PROSITE" id="PS50916">
    <property type="entry name" value="RABBD"/>
    <property type="match status" value="1"/>
</dbReference>